<evidence type="ECO:0000313" key="2">
    <source>
        <dbReference type="Proteomes" id="UP000249061"/>
    </source>
</evidence>
<name>A0A2W5VP16_9BACT</name>
<accession>A0A2W5VP16</accession>
<comment type="caution">
    <text evidence="1">The sequence shown here is derived from an EMBL/GenBank/DDBJ whole genome shotgun (WGS) entry which is preliminary data.</text>
</comment>
<reference evidence="1 2" key="1">
    <citation type="submission" date="2017-08" db="EMBL/GenBank/DDBJ databases">
        <title>Infants hospitalized years apart are colonized by the same room-sourced microbial strains.</title>
        <authorList>
            <person name="Brooks B."/>
            <person name="Olm M.R."/>
            <person name="Firek B.A."/>
            <person name="Baker R."/>
            <person name="Thomas B.C."/>
            <person name="Morowitz M.J."/>
            <person name="Banfield J.F."/>
        </authorList>
    </citation>
    <scope>NUCLEOTIDE SEQUENCE [LARGE SCALE GENOMIC DNA]</scope>
    <source>
        <strain evidence="1">S2_003_000_R2_14</strain>
    </source>
</reference>
<proteinExistence type="predicted"/>
<sequence>MKTESFIITVHHADRVLEVQYPSRPTMSAYEQYETEIRKAILELEKSGPWDCLVDQTQLRALAPDFPPRIAELNVWSRVHGMHRTARVVSDSAVGELQTIRILKESGITDIGAVFHDRKDAWAFVTGQSKDDSSAKS</sequence>
<evidence type="ECO:0000313" key="1">
    <source>
        <dbReference type="EMBL" id="PZR17504.1"/>
    </source>
</evidence>
<dbReference type="AlphaFoldDB" id="A0A2W5VP16"/>
<protein>
    <submittedName>
        <fullName evidence="1">STAS/SEC14 domain-containing protein</fullName>
    </submittedName>
</protein>
<gene>
    <name evidence="1" type="ORF">DI536_04100</name>
</gene>
<dbReference type="Proteomes" id="UP000249061">
    <property type="component" value="Unassembled WGS sequence"/>
</dbReference>
<organism evidence="1 2">
    <name type="scientific">Archangium gephyra</name>
    <dbReference type="NCBI Taxonomy" id="48"/>
    <lineage>
        <taxon>Bacteria</taxon>
        <taxon>Pseudomonadati</taxon>
        <taxon>Myxococcota</taxon>
        <taxon>Myxococcia</taxon>
        <taxon>Myxococcales</taxon>
        <taxon>Cystobacterineae</taxon>
        <taxon>Archangiaceae</taxon>
        <taxon>Archangium</taxon>
    </lineage>
</organism>
<dbReference type="EMBL" id="QFQP01000002">
    <property type="protein sequence ID" value="PZR17504.1"/>
    <property type="molecule type" value="Genomic_DNA"/>
</dbReference>